<evidence type="ECO:0000313" key="4">
    <source>
        <dbReference type="EMBL" id="NYS24378.1"/>
    </source>
</evidence>
<sequence>MFARFMTGSLAASFLVFSTNFSSAQGSGLSPAEPPPASHTANRYVDSRGCVFLRSTFAGQVSWVPLFGADAKPVCDGGAAVAQPVRSVPEAPAAHPPAPAEEPAQVAATDAEPATDVEPVDERIVVVAPQVQEPASTPQPAATPRRTAARTTARPPSPPAATHHRDCPEGVPYGQLVRAADGRLLVRCVSEPDRLLVRTGRNIPLDPDAPEAERAEATPAPVPEATETAAAAPPVTPVAAPARTAATPDAVPMPGRYVQVASFAVPDNARRTRAALGARDIPVQSQAARMRGRPLEVILIGPFADDAELRRALGTVRAMGFRDAFVRG</sequence>
<dbReference type="PROSITE" id="PS51724">
    <property type="entry name" value="SPOR"/>
    <property type="match status" value="1"/>
</dbReference>
<feature type="region of interest" description="Disordered" evidence="1">
    <location>
        <begin position="88"/>
        <end position="117"/>
    </location>
</feature>
<evidence type="ECO:0000313" key="5">
    <source>
        <dbReference type="Proteomes" id="UP000529417"/>
    </source>
</evidence>
<evidence type="ECO:0000256" key="2">
    <source>
        <dbReference type="SAM" id="SignalP"/>
    </source>
</evidence>
<dbReference type="GO" id="GO:0042834">
    <property type="term" value="F:peptidoglycan binding"/>
    <property type="evidence" value="ECO:0007669"/>
    <property type="project" value="InterPro"/>
</dbReference>
<feature type="compositionally biased region" description="Low complexity" evidence="1">
    <location>
        <begin position="134"/>
        <end position="154"/>
    </location>
</feature>
<dbReference type="Gene3D" id="3.30.70.1070">
    <property type="entry name" value="Sporulation related repeat"/>
    <property type="match status" value="1"/>
</dbReference>
<reference evidence="4 5" key="1">
    <citation type="journal article" date="2000" name="Arch. Microbiol.">
        <title>Rhodobaca bogoriensis gen. nov. and sp. nov., an alkaliphilic purple nonsulfur bacterium from African Rift Valley soda lakes.</title>
        <authorList>
            <person name="Milford A.D."/>
            <person name="Achenbach L.A."/>
            <person name="Jung D.O."/>
            <person name="Madigan M.T."/>
        </authorList>
    </citation>
    <scope>NUCLEOTIDE SEQUENCE [LARGE SCALE GENOMIC DNA]</scope>
    <source>
        <strain evidence="4 5">2376</strain>
    </source>
</reference>
<proteinExistence type="predicted"/>
<dbReference type="SUPFAM" id="SSF110997">
    <property type="entry name" value="Sporulation related repeat"/>
    <property type="match status" value="1"/>
</dbReference>
<accession>A0A7Z0HY09</accession>
<evidence type="ECO:0000256" key="1">
    <source>
        <dbReference type="SAM" id="MobiDB-lite"/>
    </source>
</evidence>
<dbReference type="InterPro" id="IPR007730">
    <property type="entry name" value="SPOR-like_dom"/>
</dbReference>
<gene>
    <name evidence="4" type="ORF">HUK65_05180</name>
</gene>
<dbReference type="AlphaFoldDB" id="A0A7Z0HY09"/>
<feature type="chain" id="PRO_5031341584" evidence="2">
    <location>
        <begin position="25"/>
        <end position="328"/>
    </location>
</feature>
<keyword evidence="2" id="KW-0732">Signal</keyword>
<keyword evidence="5" id="KW-1185">Reference proteome</keyword>
<feature type="region of interest" description="Disordered" evidence="1">
    <location>
        <begin position="200"/>
        <end position="236"/>
    </location>
</feature>
<protein>
    <submittedName>
        <fullName evidence="4">SPOR domain-containing protein</fullName>
    </submittedName>
</protein>
<organism evidence="4 5">
    <name type="scientific">Rhabdonatronobacter sediminivivens</name>
    <dbReference type="NCBI Taxonomy" id="2743469"/>
    <lineage>
        <taxon>Bacteria</taxon>
        <taxon>Pseudomonadati</taxon>
        <taxon>Pseudomonadota</taxon>
        <taxon>Alphaproteobacteria</taxon>
        <taxon>Rhodobacterales</taxon>
        <taxon>Paracoccaceae</taxon>
        <taxon>Rhabdonatronobacter</taxon>
    </lineage>
</organism>
<evidence type="ECO:0000259" key="3">
    <source>
        <dbReference type="PROSITE" id="PS51724"/>
    </source>
</evidence>
<name>A0A7Z0HY09_9RHOB</name>
<dbReference type="Proteomes" id="UP000529417">
    <property type="component" value="Unassembled WGS sequence"/>
</dbReference>
<feature type="signal peptide" evidence="2">
    <location>
        <begin position="1"/>
        <end position="24"/>
    </location>
</feature>
<dbReference type="InterPro" id="IPR036680">
    <property type="entry name" value="SPOR-like_sf"/>
</dbReference>
<feature type="compositionally biased region" description="Low complexity" evidence="1">
    <location>
        <begin position="217"/>
        <end position="236"/>
    </location>
</feature>
<dbReference type="EMBL" id="JACBXS010000007">
    <property type="protein sequence ID" value="NYS24378.1"/>
    <property type="molecule type" value="Genomic_DNA"/>
</dbReference>
<dbReference type="Pfam" id="PF05036">
    <property type="entry name" value="SPOR"/>
    <property type="match status" value="1"/>
</dbReference>
<feature type="domain" description="SPOR" evidence="3">
    <location>
        <begin position="250"/>
        <end position="328"/>
    </location>
</feature>
<feature type="region of interest" description="Disordered" evidence="1">
    <location>
        <begin position="130"/>
        <end position="169"/>
    </location>
</feature>
<comment type="caution">
    <text evidence="4">The sequence shown here is derived from an EMBL/GenBank/DDBJ whole genome shotgun (WGS) entry which is preliminary data.</text>
</comment>